<dbReference type="EMBL" id="BAAFGZ010000068">
    <property type="protein sequence ID" value="GAB0134119.1"/>
    <property type="molecule type" value="Genomic_DNA"/>
</dbReference>
<evidence type="ECO:0000313" key="4">
    <source>
        <dbReference type="Proteomes" id="UP001562357"/>
    </source>
</evidence>
<evidence type="ECO:0000313" key="3">
    <source>
        <dbReference type="EMBL" id="GAB0134119.1"/>
    </source>
</evidence>
<keyword evidence="4" id="KW-1185">Reference proteome</keyword>
<feature type="signal peptide" evidence="2">
    <location>
        <begin position="1"/>
        <end position="18"/>
    </location>
</feature>
<keyword evidence="2" id="KW-0732">Signal</keyword>
<accession>A0ABQ0CKZ8</accession>
<dbReference type="Proteomes" id="UP001562357">
    <property type="component" value="Unassembled WGS sequence"/>
</dbReference>
<name>A0ABQ0CKZ8_9HYPO</name>
<feature type="region of interest" description="Disordered" evidence="1">
    <location>
        <begin position="71"/>
        <end position="100"/>
    </location>
</feature>
<evidence type="ECO:0000256" key="2">
    <source>
        <dbReference type="SAM" id="SignalP"/>
    </source>
</evidence>
<comment type="caution">
    <text evidence="3">The sequence shown here is derived from an EMBL/GenBank/DDBJ whole genome shotgun (WGS) entry which is preliminary data.</text>
</comment>
<organism evidence="3 4">
    <name type="scientific">Epichloe bromicola</name>
    <dbReference type="NCBI Taxonomy" id="79588"/>
    <lineage>
        <taxon>Eukaryota</taxon>
        <taxon>Fungi</taxon>
        <taxon>Dikarya</taxon>
        <taxon>Ascomycota</taxon>
        <taxon>Pezizomycotina</taxon>
        <taxon>Sordariomycetes</taxon>
        <taxon>Hypocreomycetidae</taxon>
        <taxon>Hypocreales</taxon>
        <taxon>Clavicipitaceae</taxon>
        <taxon>Epichloe</taxon>
    </lineage>
</organism>
<proteinExistence type="predicted"/>
<sequence length="100" mass="10461">MQLTFSTILALLATAAIAAPLATDRDAKRDEASAQAGFEDIEKLGHGIDVTVDGSLRKVPGLDCVVPDPEYDGLAGSKGNNKGKPDCASMMKSQEKKNGQ</sequence>
<gene>
    <name evidence="3" type="primary">g2504</name>
    <name evidence="3" type="ORF">EsDP_00002504</name>
</gene>
<reference evidence="4" key="1">
    <citation type="submission" date="2024-06" db="EMBL/GenBank/DDBJ databases">
        <title>Draft Genome Sequences of Epichloe bromicola Strains Isolated from Elymus ciliaris.</title>
        <authorList>
            <consortium name="Epichloe bromicola genome sequencing consortium"/>
            <person name="Miura A."/>
            <person name="Imano S."/>
            <person name="Ashida A."/>
            <person name="Sato I."/>
            <person name="Chiba S."/>
            <person name="Tanaka A."/>
            <person name="Camagna M."/>
            <person name="Takemoto D."/>
        </authorList>
    </citation>
    <scope>NUCLEOTIDE SEQUENCE [LARGE SCALE GENOMIC DNA]</scope>
    <source>
        <strain evidence="4">DP</strain>
    </source>
</reference>
<evidence type="ECO:0000256" key="1">
    <source>
        <dbReference type="SAM" id="MobiDB-lite"/>
    </source>
</evidence>
<protein>
    <submittedName>
        <fullName evidence="3">Uncharacterized protein</fullName>
    </submittedName>
</protein>
<feature type="chain" id="PRO_5045436986" evidence="2">
    <location>
        <begin position="19"/>
        <end position="100"/>
    </location>
</feature>